<evidence type="ECO:0000313" key="4">
    <source>
        <dbReference type="Proteomes" id="UP001162891"/>
    </source>
</evidence>
<dbReference type="InterPro" id="IPR009875">
    <property type="entry name" value="PilZ_domain"/>
</dbReference>
<gene>
    <name evidence="3" type="ORF">AMOR_26600</name>
</gene>
<dbReference type="Pfam" id="PF07238">
    <property type="entry name" value="PilZ"/>
    <property type="match status" value="1"/>
</dbReference>
<evidence type="ECO:0000259" key="2">
    <source>
        <dbReference type="Pfam" id="PF07238"/>
    </source>
</evidence>
<feature type="region of interest" description="Disordered" evidence="1">
    <location>
        <begin position="150"/>
        <end position="184"/>
    </location>
</feature>
<protein>
    <recommendedName>
        <fullName evidence="2">PilZ domain-containing protein</fullName>
    </recommendedName>
</protein>
<evidence type="ECO:0000256" key="1">
    <source>
        <dbReference type="SAM" id="MobiDB-lite"/>
    </source>
</evidence>
<organism evidence="3 4">
    <name type="scientific">Anaeromyxobacter oryzae</name>
    <dbReference type="NCBI Taxonomy" id="2918170"/>
    <lineage>
        <taxon>Bacteria</taxon>
        <taxon>Pseudomonadati</taxon>
        <taxon>Myxococcota</taxon>
        <taxon>Myxococcia</taxon>
        <taxon>Myxococcales</taxon>
        <taxon>Cystobacterineae</taxon>
        <taxon>Anaeromyxobacteraceae</taxon>
        <taxon>Anaeromyxobacter</taxon>
    </lineage>
</organism>
<dbReference type="EMBL" id="AP025591">
    <property type="protein sequence ID" value="BDG03664.1"/>
    <property type="molecule type" value="Genomic_DNA"/>
</dbReference>
<dbReference type="RefSeq" id="WP_248361858.1">
    <property type="nucleotide sequence ID" value="NZ_AP025591.1"/>
</dbReference>
<keyword evidence="4" id="KW-1185">Reference proteome</keyword>
<feature type="compositionally biased region" description="Low complexity" evidence="1">
    <location>
        <begin position="172"/>
        <end position="184"/>
    </location>
</feature>
<accession>A0ABM7WW22</accession>
<proteinExistence type="predicted"/>
<sequence>MSEIRRYERIDIELPCRLFIPGANGLRFEAFCVSRNLGLGGVFVASTFLLREGLELYAELALPEGPLPIRSKIAHVVAIDDPGFTTGMGIEFLDVDAHGRETLLRYFTPLRYQQFHDAFVAEFPHLEKKVPLADVSLVLNLWEEWKIRNEGGPLSTASGAPPAPPRADRPAAPRAVARSPRGRR</sequence>
<feature type="domain" description="PilZ" evidence="2">
    <location>
        <begin position="4"/>
        <end position="107"/>
    </location>
</feature>
<evidence type="ECO:0000313" key="3">
    <source>
        <dbReference type="EMBL" id="BDG03664.1"/>
    </source>
</evidence>
<dbReference type="SUPFAM" id="SSF141371">
    <property type="entry name" value="PilZ domain-like"/>
    <property type="match status" value="1"/>
</dbReference>
<dbReference type="Proteomes" id="UP001162891">
    <property type="component" value="Chromosome"/>
</dbReference>
<reference evidence="4" key="1">
    <citation type="journal article" date="2022" name="Int. J. Syst. Evol. Microbiol.">
        <title>Anaeromyxobacter oryzae sp. nov., Anaeromyxobacter diazotrophicus sp. nov. and Anaeromyxobacter paludicola sp. nov., isolated from paddy soils.</title>
        <authorList>
            <person name="Itoh H."/>
            <person name="Xu Z."/>
            <person name="Mise K."/>
            <person name="Masuda Y."/>
            <person name="Ushijima N."/>
            <person name="Hayakawa C."/>
            <person name="Shiratori Y."/>
            <person name="Senoo K."/>
        </authorList>
    </citation>
    <scope>NUCLEOTIDE SEQUENCE [LARGE SCALE GENOMIC DNA]</scope>
    <source>
        <strain evidence="4">Red232</strain>
    </source>
</reference>
<dbReference type="Gene3D" id="2.40.10.220">
    <property type="entry name" value="predicted glycosyltransferase like domains"/>
    <property type="match status" value="1"/>
</dbReference>
<name>A0ABM7WW22_9BACT</name>